<evidence type="ECO:0000313" key="2">
    <source>
        <dbReference type="Proteomes" id="UP001139035"/>
    </source>
</evidence>
<reference evidence="1" key="1">
    <citation type="submission" date="2022-01" db="EMBL/GenBank/DDBJ databases">
        <title>Jiella avicenniae sp. nov., a novel endophytic bacterium isolated from bark of Avicennia marina.</title>
        <authorList>
            <person name="Tuo L."/>
        </authorList>
    </citation>
    <scope>NUCLEOTIDE SEQUENCE</scope>
    <source>
        <strain evidence="1">CBK1P-4</strain>
    </source>
</reference>
<dbReference type="RefSeq" id="WP_233717145.1">
    <property type="nucleotide sequence ID" value="NZ_JAJUWU010000001.1"/>
</dbReference>
<organism evidence="1 2">
    <name type="scientific">Jiella avicenniae</name>
    <dbReference type="NCBI Taxonomy" id="2907202"/>
    <lineage>
        <taxon>Bacteria</taxon>
        <taxon>Pseudomonadati</taxon>
        <taxon>Pseudomonadota</taxon>
        <taxon>Alphaproteobacteria</taxon>
        <taxon>Hyphomicrobiales</taxon>
        <taxon>Aurantimonadaceae</taxon>
        <taxon>Jiella</taxon>
    </lineage>
</organism>
<evidence type="ECO:0000313" key="1">
    <source>
        <dbReference type="EMBL" id="MCE7026441.1"/>
    </source>
</evidence>
<dbReference type="AlphaFoldDB" id="A0A9X1T2N4"/>
<sequence length="59" mass="6285">MTSIVLGEASVATINSIIGHIAGSAKQIPKHDLARHPEMADTLIGKMVAWFEKGDENAL</sequence>
<dbReference type="Proteomes" id="UP001139035">
    <property type="component" value="Unassembled WGS sequence"/>
</dbReference>
<accession>A0A9X1T2N4</accession>
<proteinExistence type="predicted"/>
<comment type="caution">
    <text evidence="1">The sequence shown here is derived from an EMBL/GenBank/DDBJ whole genome shotgun (WGS) entry which is preliminary data.</text>
</comment>
<protein>
    <submittedName>
        <fullName evidence="1">Uncharacterized protein</fullName>
    </submittedName>
</protein>
<name>A0A9X1T2N4_9HYPH</name>
<keyword evidence="2" id="KW-1185">Reference proteome</keyword>
<gene>
    <name evidence="1" type="ORF">LZD57_00425</name>
</gene>
<dbReference type="EMBL" id="JAJUWU010000001">
    <property type="protein sequence ID" value="MCE7026441.1"/>
    <property type="molecule type" value="Genomic_DNA"/>
</dbReference>